<dbReference type="Gene3D" id="2.70.98.70">
    <property type="match status" value="1"/>
</dbReference>
<feature type="domain" description="Heparinase II/III-like C-terminal" evidence="2">
    <location>
        <begin position="314"/>
        <end position="567"/>
    </location>
</feature>
<dbReference type="HOGENOM" id="CLU_025266_0_0_5"/>
<dbReference type="AlphaFoldDB" id="M9RU28"/>
<keyword evidence="4" id="KW-1185">Reference proteome</keyword>
<sequence>MMLNSRGDRRGDAVDTSDTYSRRERLMNRLHARRAARTRPATGFQSNPEPRMIGHYARGRQLLAGNFLFSGHLIEAPGVNLWDAAERVTTSTNSVHGFAWLDDLAAVGDTKARVSAQKWVSDWIARYAHGRGAGWTPDITGRRLIRWIAHGFFLLRGADKDASQAYFKSAAQQAIFLSRRWHVARAGLPRFEALAGMIYAGLSLQGMEDRVDPAIAVLARDCKIQIGPDGGIASRNPEELLEILTLLTWVETALSGSGREVPETMLSAMARMAPALRAMRHSDGGLARFHGGGRGLDGWLDQALAAVGTMEQPDQGLHMGYGRLAAGRTSLIADTAAPPIGVAAAEAHASTLAMELTSGRRPLIVNCGSGSSFGPEWRRAGRATPSHSTLCIDGVSSAHIAVRKDGAELLCDGPIEVQSEFTALGDGNRLEMAHDGYRRSHGLTHVRTLDLSKDGRALAGEDLLTILESFDEPIFDKALDTEKLQGIPWSVRFHLHPEVDAIVDWGGAAVSLTQKSGEIWVFRHDGAGEMRLEPSVYLENGRLRPRATQQVVLSGRAMSYATRIRWSLSKAQDTPTALRDVKENQPEFDV</sequence>
<dbReference type="eggNOG" id="COG5360">
    <property type="taxonomic scope" value="Bacteria"/>
</dbReference>
<dbReference type="EMBL" id="CP003742">
    <property type="protein sequence ID" value="AGI73991.1"/>
    <property type="molecule type" value="Genomic_DNA"/>
</dbReference>
<accession>M9RU28</accession>
<evidence type="ECO:0000313" key="4">
    <source>
        <dbReference type="Proteomes" id="UP000004688"/>
    </source>
</evidence>
<dbReference type="KEGG" id="oar:OA238_c40690"/>
<organism evidence="3 4">
    <name type="scientific">Octadecabacter arcticus 238</name>
    <dbReference type="NCBI Taxonomy" id="391616"/>
    <lineage>
        <taxon>Bacteria</taxon>
        <taxon>Pseudomonadati</taxon>
        <taxon>Pseudomonadota</taxon>
        <taxon>Alphaproteobacteria</taxon>
        <taxon>Rhodobacterales</taxon>
        <taxon>Roseobacteraceae</taxon>
        <taxon>Octadecabacter</taxon>
    </lineage>
</organism>
<proteinExistence type="predicted"/>
<dbReference type="GO" id="GO:0016829">
    <property type="term" value="F:lyase activity"/>
    <property type="evidence" value="ECO:0007669"/>
    <property type="project" value="InterPro"/>
</dbReference>
<dbReference type="Gene3D" id="1.50.10.100">
    <property type="entry name" value="Chondroitin AC/alginate lyase"/>
    <property type="match status" value="1"/>
</dbReference>
<dbReference type="STRING" id="391616.OA238_c40690"/>
<reference evidence="3 4" key="1">
    <citation type="journal article" date="2013" name="PLoS ONE">
        <title>Poles Apart: Arctic and Antarctic Octadecabacter strains Share High Genome Plasticity and a New Type of Xanthorhodopsin.</title>
        <authorList>
            <person name="Vollmers J."/>
            <person name="Voget S."/>
            <person name="Dietrich S."/>
            <person name="Gollnow K."/>
            <person name="Smits M."/>
            <person name="Meyer K."/>
            <person name="Brinkhoff T."/>
            <person name="Simon M."/>
            <person name="Daniel R."/>
        </authorList>
    </citation>
    <scope>NUCLEOTIDE SEQUENCE [LARGE SCALE GENOMIC DNA]</scope>
    <source>
        <strain evidence="3 4">238</strain>
    </source>
</reference>
<protein>
    <submittedName>
        <fullName evidence="3">Heparinase II/III-like protein</fullName>
    </submittedName>
</protein>
<dbReference type="InterPro" id="IPR012480">
    <property type="entry name" value="Hepar_II_III_C"/>
</dbReference>
<gene>
    <name evidence="3" type="ORF">OA238_c40690</name>
</gene>
<evidence type="ECO:0000313" key="3">
    <source>
        <dbReference type="EMBL" id="AGI73991.1"/>
    </source>
</evidence>
<comment type="subcellular location">
    <subcellularLocation>
        <location evidence="1">Cell envelope</location>
    </subcellularLocation>
</comment>
<dbReference type="GO" id="GO:0030313">
    <property type="term" value="C:cell envelope"/>
    <property type="evidence" value="ECO:0007669"/>
    <property type="project" value="UniProtKB-SubCell"/>
</dbReference>
<evidence type="ECO:0000256" key="1">
    <source>
        <dbReference type="ARBA" id="ARBA00004196"/>
    </source>
</evidence>
<evidence type="ECO:0000259" key="2">
    <source>
        <dbReference type="Pfam" id="PF07940"/>
    </source>
</evidence>
<dbReference type="Pfam" id="PF07940">
    <property type="entry name" value="Hepar_II_III_C"/>
    <property type="match status" value="1"/>
</dbReference>
<dbReference type="Proteomes" id="UP000004688">
    <property type="component" value="Chromosome"/>
</dbReference>
<dbReference type="InterPro" id="IPR008929">
    <property type="entry name" value="Chondroitin_lyas"/>
</dbReference>
<name>M9RU28_9RHOB</name>